<dbReference type="EMBL" id="CACVBS010000040">
    <property type="protein sequence ID" value="CAA7263516.1"/>
    <property type="molecule type" value="Genomic_DNA"/>
</dbReference>
<protein>
    <submittedName>
        <fullName evidence="3">Uncharacterized protein</fullName>
    </submittedName>
</protein>
<feature type="region of interest" description="Disordered" evidence="1">
    <location>
        <begin position="467"/>
        <end position="527"/>
    </location>
</feature>
<sequence length="592" mass="64450">MAGTFRDLPARHAARFSGRAKYELLQANVERLSGYSAALHNNDIRAAAILTIVFSILVATLFGPDFFFLLFWPGKRYPRWYDMAKDIAVWICIGVGAAAIMSTIVVVANEAYITGVEDRTATELVDSYPRPPLLYHTFPQNVAWVVLLWLALIPTIASTTLMFKASTHDSHYGTGGAVALCPTGPHGEYLGTSRQRSFITSRAALFIHILDVRTPSFSLFTTVLFTSTLLIMTEYDFSPDAYERHLAKQAQIANWVDQTNGSTPANPFRPIPGEHGSANGVFPANTSFVPHYSVSERAAMQEAAAPPAIPQYGYPYGPYQPQYPNVNPYFPIQSPPGAVYYTTAQGVLPPTYAVLPGRSHKSRSKHSSGTRSLRVSPTSMPLALPSGPVPAVAVNIGGGLSHIAQQAQLARPMLPRSMSDPSLVTVGPGGVTIPMQSQQMPQTYVTYPTPYTSPTYAYPQVVYSAQTSPYTSPPPTYTYSRSSSRSHRSKSKSKPTSPSDKFSQSQPHLPLGSPPLPAGMGMTYIQPRPDQPMVVPINGRVGGYVVVPAKGQEVRVVQPSNHSAQESDGQSFFGRLSLKKSKSKKSSRRDSY</sequence>
<reference evidence="3 4" key="1">
    <citation type="submission" date="2020-01" db="EMBL/GenBank/DDBJ databases">
        <authorList>
            <person name="Gupta K D."/>
        </authorList>
    </citation>
    <scope>NUCLEOTIDE SEQUENCE [LARGE SCALE GENOMIC DNA]</scope>
</reference>
<feature type="compositionally biased region" description="Polar residues" evidence="1">
    <location>
        <begin position="370"/>
        <end position="379"/>
    </location>
</feature>
<feature type="transmembrane region" description="Helical" evidence="2">
    <location>
        <begin position="46"/>
        <end position="72"/>
    </location>
</feature>
<feature type="compositionally biased region" description="Basic residues" evidence="1">
    <location>
        <begin position="358"/>
        <end position="368"/>
    </location>
</feature>
<feature type="compositionally biased region" description="Polar residues" evidence="1">
    <location>
        <begin position="558"/>
        <end position="570"/>
    </location>
</feature>
<feature type="transmembrane region" description="Helical" evidence="2">
    <location>
        <begin position="142"/>
        <end position="163"/>
    </location>
</feature>
<evidence type="ECO:0000256" key="1">
    <source>
        <dbReference type="SAM" id="MobiDB-lite"/>
    </source>
</evidence>
<gene>
    <name evidence="3" type="ORF">AAE3_LOCUS5917</name>
</gene>
<evidence type="ECO:0000313" key="4">
    <source>
        <dbReference type="Proteomes" id="UP000467700"/>
    </source>
</evidence>
<feature type="transmembrane region" description="Helical" evidence="2">
    <location>
        <begin position="87"/>
        <end position="108"/>
    </location>
</feature>
<organism evidence="3 4">
    <name type="scientific">Cyclocybe aegerita</name>
    <name type="common">Black poplar mushroom</name>
    <name type="synonym">Agrocybe aegerita</name>
    <dbReference type="NCBI Taxonomy" id="1973307"/>
    <lineage>
        <taxon>Eukaryota</taxon>
        <taxon>Fungi</taxon>
        <taxon>Dikarya</taxon>
        <taxon>Basidiomycota</taxon>
        <taxon>Agaricomycotina</taxon>
        <taxon>Agaricomycetes</taxon>
        <taxon>Agaricomycetidae</taxon>
        <taxon>Agaricales</taxon>
        <taxon>Agaricineae</taxon>
        <taxon>Bolbitiaceae</taxon>
        <taxon>Cyclocybe</taxon>
    </lineage>
</organism>
<feature type="region of interest" description="Disordered" evidence="1">
    <location>
        <begin position="354"/>
        <end position="380"/>
    </location>
</feature>
<name>A0A8S0WAY9_CYCAE</name>
<feature type="compositionally biased region" description="Basic residues" evidence="1">
    <location>
        <begin position="484"/>
        <end position="493"/>
    </location>
</feature>
<comment type="caution">
    <text evidence="3">The sequence shown here is derived from an EMBL/GenBank/DDBJ whole genome shotgun (WGS) entry which is preliminary data.</text>
</comment>
<dbReference type="Proteomes" id="UP000467700">
    <property type="component" value="Unassembled WGS sequence"/>
</dbReference>
<evidence type="ECO:0000256" key="2">
    <source>
        <dbReference type="SAM" id="Phobius"/>
    </source>
</evidence>
<dbReference type="AlphaFoldDB" id="A0A8S0WAY9"/>
<feature type="compositionally biased region" description="Basic residues" evidence="1">
    <location>
        <begin position="577"/>
        <end position="592"/>
    </location>
</feature>
<keyword evidence="2" id="KW-0472">Membrane</keyword>
<proteinExistence type="predicted"/>
<feature type="region of interest" description="Disordered" evidence="1">
    <location>
        <begin position="556"/>
        <end position="592"/>
    </location>
</feature>
<keyword evidence="2" id="KW-0812">Transmembrane</keyword>
<keyword evidence="2" id="KW-1133">Transmembrane helix</keyword>
<evidence type="ECO:0000313" key="3">
    <source>
        <dbReference type="EMBL" id="CAA7263516.1"/>
    </source>
</evidence>
<keyword evidence="4" id="KW-1185">Reference proteome</keyword>
<dbReference type="OrthoDB" id="3596006at2759"/>
<accession>A0A8S0WAY9</accession>